<proteinExistence type="predicted"/>
<dbReference type="EMBL" id="MH460460">
    <property type="protein sequence ID" value="AXG66609.1"/>
    <property type="molecule type" value="Genomic_DNA"/>
</dbReference>
<gene>
    <name evidence="2" type="ORF">JA13_206</name>
</gene>
<evidence type="ECO:0000313" key="3">
    <source>
        <dbReference type="Proteomes" id="UP000263742"/>
    </source>
</evidence>
<dbReference type="InterPro" id="IPR013783">
    <property type="entry name" value="Ig-like_fold"/>
</dbReference>
<evidence type="ECO:0000259" key="1">
    <source>
        <dbReference type="Pfam" id="PF17936"/>
    </source>
</evidence>
<dbReference type="Pfam" id="PF17936">
    <property type="entry name" value="Big_6"/>
    <property type="match status" value="1"/>
</dbReference>
<dbReference type="InterPro" id="IPR008969">
    <property type="entry name" value="CarboxyPept-like_regulatory"/>
</dbReference>
<dbReference type="SUPFAM" id="SSF49464">
    <property type="entry name" value="Carboxypeptidase regulatory domain-like"/>
    <property type="match status" value="1"/>
</dbReference>
<evidence type="ECO:0000313" key="2">
    <source>
        <dbReference type="EMBL" id="AXG66609.1"/>
    </source>
</evidence>
<feature type="domain" description="Bacterial Ig" evidence="1">
    <location>
        <begin position="187"/>
        <end position="235"/>
    </location>
</feature>
<protein>
    <submittedName>
        <fullName evidence="2">Putative inverse autotransporter beta-barrel domain-containing protein</fullName>
    </submittedName>
</protein>
<organism evidence="2 3">
    <name type="scientific">Dickeya phage vB_DsoM_JA13</name>
    <dbReference type="NCBI Taxonomy" id="2283030"/>
    <lineage>
        <taxon>Viruses</taxon>
        <taxon>Duplodnaviria</taxon>
        <taxon>Heunggongvirae</taxon>
        <taxon>Uroviricota</taxon>
        <taxon>Caudoviricetes</taxon>
        <taxon>Salmondvirus</taxon>
        <taxon>Salmondvirus JA11</taxon>
    </lineage>
</organism>
<accession>A0A384ZWK4</accession>
<name>A0A384ZWK4_9CAUD</name>
<dbReference type="Gene3D" id="2.60.40.10">
    <property type="entry name" value="Immunoglobulins"/>
    <property type="match status" value="1"/>
</dbReference>
<dbReference type="NCBIfam" id="NF033510">
    <property type="entry name" value="Ca_tandemer"/>
    <property type="match status" value="1"/>
</dbReference>
<sequence length="661" mass="70207">MSTLTLEQFEQLLETNVLTDPPMYVRNTSFPKGQVSFNVLGSDFRMRNVIIPVSGSAIDLTQYAPLKNLLASAELREVFASRHLVLVNQDDMPEPNNQKFPDYTNVTTPVTEGDANIDGLAPAGTQVQAVHSGNIAAVFAESNNTFELPVPNMVAGDQIEVSFIKDKFETKKVSVVVAEKPAQPYPQPTVNEYTNFDSEISGTTIQGATVVLKNDGAVVDTQTVGSDGTFSLTVPYPHGVLEVSFSADGYTPTTVTPAPKDREVNVTVNTPKYLDEEITLNINPAQPVPVHVEIEIDGQALITDTIPENVQSFDVICGPIKGDVKVTVKSTGYKETSFTRTPTKNAFGDVTVNAVHAEESVVAGSVVMRSADDVKVELVTLEKTYNANVNADGTFSINTDALNAGDASVHFTSNYFDPKTQDFDILAKEISTATVDEVYAGDTVITGTTLAGVKVVSGTHQTTAGTDGKFSLTVDALEAGNSTLEFSKTNYTTKTVPFTIMPLRMQATPTAQTVYVGETDITGTAEPDAQIFIDGNKVGDVEPDGNFTLSGPAMSAAETLTFKKLHYRDETLVVTPQALSNFTKPALTVTEGDTTISGTTTAGTLVTSTSATDSVTANGSGAFTLTLKSAAVANDTIEIGLAKRGYANASFDYTVAANPAP</sequence>
<dbReference type="Proteomes" id="UP000263742">
    <property type="component" value="Segment"/>
</dbReference>
<reference evidence="2 3" key="1">
    <citation type="journal article" date="2018" name="Front. Microbiol.">
        <title>Jumbo Bacteriophages Are Represented Within an Increasing Diversity of Environmental Viruses Infecting the Emerging Phytopathogen, Dickeya solani.</title>
        <authorList>
            <person name="Day A.W."/>
            <person name="Ahn J."/>
            <person name="Salmond G.P.C."/>
        </authorList>
    </citation>
    <scope>NUCLEOTIDE SEQUENCE [LARGE SCALE GENOMIC DNA]</scope>
</reference>
<dbReference type="InterPro" id="IPR041498">
    <property type="entry name" value="Big_6"/>
</dbReference>